<dbReference type="Proteomes" id="UP000240042">
    <property type="component" value="Unassembled WGS sequence"/>
</dbReference>
<keyword evidence="3" id="KW-0804">Transcription</keyword>
<evidence type="ECO:0000256" key="2">
    <source>
        <dbReference type="ARBA" id="ARBA00023125"/>
    </source>
</evidence>
<dbReference type="RefSeq" id="WP_092319607.1">
    <property type="nucleotide sequence ID" value="NZ_FOKY01000015.1"/>
</dbReference>
<accession>A0A1I1ETS9</accession>
<keyword evidence="2" id="KW-0238">DNA-binding</keyword>
<keyword evidence="6" id="KW-1185">Reference proteome</keyword>
<dbReference type="InterPro" id="IPR010982">
    <property type="entry name" value="Lambda_DNA-bd_dom_sf"/>
</dbReference>
<evidence type="ECO:0000256" key="1">
    <source>
        <dbReference type="ARBA" id="ARBA00023015"/>
    </source>
</evidence>
<dbReference type="SUPFAM" id="SSF47413">
    <property type="entry name" value="lambda repressor-like DNA-binding domains"/>
    <property type="match status" value="1"/>
</dbReference>
<dbReference type="CDD" id="cd06529">
    <property type="entry name" value="S24_LexA-like"/>
    <property type="match status" value="1"/>
</dbReference>
<dbReference type="Gene3D" id="2.10.109.10">
    <property type="entry name" value="Umud Fragment, subunit A"/>
    <property type="match status" value="1"/>
</dbReference>
<protein>
    <submittedName>
        <fullName evidence="5">Phage repressor protein C, contains Cro/C1-type HTH and peptisase s24 domains</fullName>
    </submittedName>
</protein>
<dbReference type="GO" id="GO:0003677">
    <property type="term" value="F:DNA binding"/>
    <property type="evidence" value="ECO:0007669"/>
    <property type="project" value="UniProtKB-KW"/>
</dbReference>
<dbReference type="InterPro" id="IPR039418">
    <property type="entry name" value="LexA-like"/>
</dbReference>
<dbReference type="Pfam" id="PF12844">
    <property type="entry name" value="HTH_19"/>
    <property type="match status" value="1"/>
</dbReference>
<dbReference type="EMBL" id="FOKY01000015">
    <property type="protein sequence ID" value="SFB88303.1"/>
    <property type="molecule type" value="Genomic_DNA"/>
</dbReference>
<dbReference type="CDD" id="cd00093">
    <property type="entry name" value="HTH_XRE"/>
    <property type="match status" value="1"/>
</dbReference>
<dbReference type="Gene3D" id="1.10.260.40">
    <property type="entry name" value="lambda repressor-like DNA-binding domains"/>
    <property type="match status" value="1"/>
</dbReference>
<evidence type="ECO:0000256" key="3">
    <source>
        <dbReference type="ARBA" id="ARBA00023163"/>
    </source>
</evidence>
<name>A0A1I1ETS9_BREAD</name>
<proteinExistence type="predicted"/>
<keyword evidence="1" id="KW-0805">Transcription regulation</keyword>
<dbReference type="SUPFAM" id="SSF51306">
    <property type="entry name" value="LexA/Signal peptidase"/>
    <property type="match status" value="1"/>
</dbReference>
<dbReference type="PROSITE" id="PS50943">
    <property type="entry name" value="HTH_CROC1"/>
    <property type="match status" value="1"/>
</dbReference>
<dbReference type="InterPro" id="IPR036286">
    <property type="entry name" value="LexA/Signal_pep-like_sf"/>
</dbReference>
<dbReference type="InterPro" id="IPR001387">
    <property type="entry name" value="Cro/C1-type_HTH"/>
</dbReference>
<reference evidence="6" key="1">
    <citation type="submission" date="2016-10" db="EMBL/GenBank/DDBJ databases">
        <authorList>
            <person name="Varghese N."/>
            <person name="Submissions S."/>
        </authorList>
    </citation>
    <scope>NUCLEOTIDE SEQUENCE [LARGE SCALE GENOMIC DNA]</scope>
    <source>
        <strain evidence="6">ATCC 43811</strain>
    </source>
</reference>
<dbReference type="PANTHER" id="PTHR40661:SF3">
    <property type="entry name" value="FELS-1 PROPHAGE TRANSCRIPTIONAL REGULATOR"/>
    <property type="match status" value="1"/>
</dbReference>
<dbReference type="AlphaFoldDB" id="A0A1I1ETS9"/>
<dbReference type="SMART" id="SM00530">
    <property type="entry name" value="HTH_XRE"/>
    <property type="match status" value="1"/>
</dbReference>
<evidence type="ECO:0000259" key="4">
    <source>
        <dbReference type="PROSITE" id="PS50943"/>
    </source>
</evidence>
<sequence length="231" mass="25935">MSVGKRLRQARKEKGITQVKLCEILDIPQSNLARYENDRGHLTYEKLDKISKIGINIEWLITGKGEMFRSGGETGVTVTNNNTELAKTEKKDVVKIPLLDVKASAGLGLINYQEEIKDYIGIPIRFLGGYLPKSVALLFASGDSMEPVIQSGDLLLVSPNDKELISDSIYILRVFDELRVKKLIRRVNGNILIKSENPNYGSEEILPTEWEDNNIEIVARVIRVIRSIEAP</sequence>
<dbReference type="InterPro" id="IPR015927">
    <property type="entry name" value="Peptidase_S24_S26A/B/C"/>
</dbReference>
<dbReference type="Pfam" id="PF00717">
    <property type="entry name" value="Peptidase_S24"/>
    <property type="match status" value="1"/>
</dbReference>
<evidence type="ECO:0000313" key="6">
    <source>
        <dbReference type="Proteomes" id="UP000240042"/>
    </source>
</evidence>
<feature type="domain" description="HTH cro/C1-type" evidence="4">
    <location>
        <begin position="7"/>
        <end position="60"/>
    </location>
</feature>
<evidence type="ECO:0000313" key="5">
    <source>
        <dbReference type="EMBL" id="SFB88303.1"/>
    </source>
</evidence>
<gene>
    <name evidence="5" type="ORF">SAMN02745150_01176</name>
</gene>
<organism evidence="5 6">
    <name type="scientific">Brevinema andersonii</name>
    <dbReference type="NCBI Taxonomy" id="34097"/>
    <lineage>
        <taxon>Bacteria</taxon>
        <taxon>Pseudomonadati</taxon>
        <taxon>Spirochaetota</taxon>
        <taxon>Spirochaetia</taxon>
        <taxon>Brevinematales</taxon>
        <taxon>Brevinemataceae</taxon>
        <taxon>Brevinema</taxon>
    </lineage>
</organism>
<dbReference type="PANTHER" id="PTHR40661">
    <property type="match status" value="1"/>
</dbReference>
<dbReference type="STRING" id="34097.SAMN02745150_01176"/>
<dbReference type="OrthoDB" id="2735991at2"/>